<name>A0ABP3GV32_9ACTN</name>
<dbReference type="EMBL" id="BAAABW010000017">
    <property type="protein sequence ID" value="GAA0353191.1"/>
    <property type="molecule type" value="Genomic_DNA"/>
</dbReference>
<dbReference type="Proteomes" id="UP001500063">
    <property type="component" value="Unassembled WGS sequence"/>
</dbReference>
<organism evidence="1 2">
    <name type="scientific">Streptomyces blastmyceticus</name>
    <dbReference type="NCBI Taxonomy" id="68180"/>
    <lineage>
        <taxon>Bacteria</taxon>
        <taxon>Bacillati</taxon>
        <taxon>Actinomycetota</taxon>
        <taxon>Actinomycetes</taxon>
        <taxon>Kitasatosporales</taxon>
        <taxon>Streptomycetaceae</taxon>
        <taxon>Streptomyces</taxon>
    </lineage>
</organism>
<proteinExistence type="predicted"/>
<sequence>MPGVATAACEDLAAPASSPERCVPHPAANMAITANGSIPSRIPVALVIVMP</sequence>
<reference evidence="2" key="1">
    <citation type="journal article" date="2019" name="Int. J. Syst. Evol. Microbiol.">
        <title>The Global Catalogue of Microorganisms (GCM) 10K type strain sequencing project: providing services to taxonomists for standard genome sequencing and annotation.</title>
        <authorList>
            <consortium name="The Broad Institute Genomics Platform"/>
            <consortium name="The Broad Institute Genome Sequencing Center for Infectious Disease"/>
            <person name="Wu L."/>
            <person name="Ma J."/>
        </authorList>
    </citation>
    <scope>NUCLEOTIDE SEQUENCE [LARGE SCALE GENOMIC DNA]</scope>
    <source>
        <strain evidence="2">JCM 4565</strain>
    </source>
</reference>
<keyword evidence="2" id="KW-1185">Reference proteome</keyword>
<protein>
    <submittedName>
        <fullName evidence="1">Uncharacterized protein</fullName>
    </submittedName>
</protein>
<accession>A0ABP3GV32</accession>
<evidence type="ECO:0000313" key="1">
    <source>
        <dbReference type="EMBL" id="GAA0353191.1"/>
    </source>
</evidence>
<comment type="caution">
    <text evidence="1">The sequence shown here is derived from an EMBL/GenBank/DDBJ whole genome shotgun (WGS) entry which is preliminary data.</text>
</comment>
<gene>
    <name evidence="1" type="ORF">GCM10010319_32950</name>
</gene>
<evidence type="ECO:0000313" key="2">
    <source>
        <dbReference type="Proteomes" id="UP001500063"/>
    </source>
</evidence>